<protein>
    <recommendedName>
        <fullName evidence="3">Flagellar assembly protein FliH</fullName>
    </recommendedName>
</protein>
<accession>A0A1G5IIW1</accession>
<gene>
    <name evidence="1" type="ORF">SAMN05660710_02635</name>
</gene>
<evidence type="ECO:0000313" key="2">
    <source>
        <dbReference type="Proteomes" id="UP000199502"/>
    </source>
</evidence>
<evidence type="ECO:0008006" key="3">
    <source>
        <dbReference type="Google" id="ProtNLM"/>
    </source>
</evidence>
<organism evidence="1 2">
    <name type="scientific">Paracoccus tibetensis</name>
    <dbReference type="NCBI Taxonomy" id="336292"/>
    <lineage>
        <taxon>Bacteria</taxon>
        <taxon>Pseudomonadati</taxon>
        <taxon>Pseudomonadota</taxon>
        <taxon>Alphaproteobacteria</taxon>
        <taxon>Rhodobacterales</taxon>
        <taxon>Paracoccaceae</taxon>
        <taxon>Paracoccus</taxon>
    </lineage>
</organism>
<proteinExistence type="predicted"/>
<evidence type="ECO:0000313" key="1">
    <source>
        <dbReference type="EMBL" id="SCY75954.1"/>
    </source>
</evidence>
<dbReference type="RefSeq" id="WP_090745321.1">
    <property type="nucleotide sequence ID" value="NZ_FMVT01000009.1"/>
</dbReference>
<reference evidence="1 2" key="1">
    <citation type="submission" date="2016-10" db="EMBL/GenBank/DDBJ databases">
        <authorList>
            <person name="de Groot N.N."/>
        </authorList>
    </citation>
    <scope>NUCLEOTIDE SEQUENCE [LARGE SCALE GENOMIC DNA]</scope>
    <source>
        <strain evidence="1 2">CGMCC 1.8925</strain>
    </source>
</reference>
<name>A0A1G5IIW1_9RHOB</name>
<dbReference type="EMBL" id="FMVT01000009">
    <property type="protein sequence ID" value="SCY75954.1"/>
    <property type="molecule type" value="Genomic_DNA"/>
</dbReference>
<dbReference type="Proteomes" id="UP000199502">
    <property type="component" value="Unassembled WGS sequence"/>
</dbReference>
<dbReference type="STRING" id="336292.SAMN05660710_02635"/>
<keyword evidence="2" id="KW-1185">Reference proteome</keyword>
<dbReference type="OrthoDB" id="7773837at2"/>
<sequence>MTAAILKLESFDRPPVAQPTPEQAFDRDDLDQAFADGFAAGKAEADEAQMSRLETCVAQLSELLREDEARRDALRGEAVAALSPILTHILDLMAPASQSRRLEETLLAELVRIAGRSSPLKARITCAPPLLGMVQRCLEQVTDTPIEIDCREDAELSIRLEGGRIDICPDRAGREIAALIAEINEENQEWTH</sequence>
<dbReference type="AlphaFoldDB" id="A0A1G5IIW1"/>